<dbReference type="Proteomes" id="UP001501074">
    <property type="component" value="Unassembled WGS sequence"/>
</dbReference>
<organism evidence="2 3">
    <name type="scientific">Kineosporia mesophila</name>
    <dbReference type="NCBI Taxonomy" id="566012"/>
    <lineage>
        <taxon>Bacteria</taxon>
        <taxon>Bacillati</taxon>
        <taxon>Actinomycetota</taxon>
        <taxon>Actinomycetes</taxon>
        <taxon>Kineosporiales</taxon>
        <taxon>Kineosporiaceae</taxon>
        <taxon>Kineosporia</taxon>
    </lineage>
</organism>
<dbReference type="Gene3D" id="3.40.830.10">
    <property type="entry name" value="LigB-like"/>
    <property type="match status" value="1"/>
</dbReference>
<comment type="caution">
    <text evidence="2">The sequence shown here is derived from an EMBL/GenBank/DDBJ whole genome shotgun (WGS) entry which is preliminary data.</text>
</comment>
<sequence>MLAAAFVPCPPLLVPALTGVRVGQEAADTRTAGRSDATESSGLSGQPEPDQQSGRPHQAGPTDPVRPSLADSAGVVAGVGESLAELTGPLLAACEQAVAELVAQDPSTLVLVGPGERTWRHEPREWGTLAGYGVAVEAPRDHPATAPGLPLSLTVGRWLLERVGWTGPVVLQEVSVSTSVPDCLELGHSLDQQAGSRAAWLVLGDGSNRRGVRSPGFEDPEAESFDAAVVKALTGADPKELADIAPAVADELGCVGRAGWQVAAGGLGGPGSATATLRYEGAPFGVGYFVADWRFPA</sequence>
<evidence type="ECO:0000256" key="1">
    <source>
        <dbReference type="SAM" id="MobiDB-lite"/>
    </source>
</evidence>
<feature type="compositionally biased region" description="Polar residues" evidence="1">
    <location>
        <begin position="38"/>
        <end position="55"/>
    </location>
</feature>
<protein>
    <submittedName>
        <fullName evidence="2">Uncharacterized protein</fullName>
    </submittedName>
</protein>
<feature type="compositionally biased region" description="Basic and acidic residues" evidence="1">
    <location>
        <begin position="27"/>
        <end position="37"/>
    </location>
</feature>
<evidence type="ECO:0000313" key="2">
    <source>
        <dbReference type="EMBL" id="GAA3640008.1"/>
    </source>
</evidence>
<evidence type="ECO:0000313" key="3">
    <source>
        <dbReference type="Proteomes" id="UP001501074"/>
    </source>
</evidence>
<feature type="region of interest" description="Disordered" evidence="1">
    <location>
        <begin position="25"/>
        <end position="70"/>
    </location>
</feature>
<reference evidence="3" key="1">
    <citation type="journal article" date="2019" name="Int. J. Syst. Evol. Microbiol.">
        <title>The Global Catalogue of Microorganisms (GCM) 10K type strain sequencing project: providing services to taxonomists for standard genome sequencing and annotation.</title>
        <authorList>
            <consortium name="The Broad Institute Genomics Platform"/>
            <consortium name="The Broad Institute Genome Sequencing Center for Infectious Disease"/>
            <person name="Wu L."/>
            <person name="Ma J."/>
        </authorList>
    </citation>
    <scope>NUCLEOTIDE SEQUENCE [LARGE SCALE GENOMIC DNA]</scope>
    <source>
        <strain evidence="3">JCM 16902</strain>
    </source>
</reference>
<dbReference type="EMBL" id="BAAAZO010000013">
    <property type="protein sequence ID" value="GAA3640008.1"/>
    <property type="molecule type" value="Genomic_DNA"/>
</dbReference>
<keyword evidence="3" id="KW-1185">Reference proteome</keyword>
<gene>
    <name evidence="2" type="ORF">GCM10022223_69030</name>
</gene>
<name>A0ABP7AT48_9ACTN</name>
<proteinExistence type="predicted"/>
<accession>A0ABP7AT48</accession>